<dbReference type="GO" id="GO:0005886">
    <property type="term" value="C:plasma membrane"/>
    <property type="evidence" value="ECO:0007669"/>
    <property type="project" value="UniProtKB-SubCell"/>
</dbReference>
<proteinExistence type="inferred from homology"/>
<keyword evidence="11" id="KW-1185">Reference proteome</keyword>
<feature type="transmembrane region" description="Helical" evidence="7">
    <location>
        <begin position="6"/>
        <end position="26"/>
    </location>
</feature>
<keyword evidence="4 7" id="KW-0812">Transmembrane</keyword>
<evidence type="ECO:0000256" key="5">
    <source>
        <dbReference type="ARBA" id="ARBA00022989"/>
    </source>
</evidence>
<evidence type="ECO:0000313" key="10">
    <source>
        <dbReference type="EMBL" id="MBB1520851.1"/>
    </source>
</evidence>
<evidence type="ECO:0000256" key="6">
    <source>
        <dbReference type="ARBA" id="ARBA00023136"/>
    </source>
</evidence>
<dbReference type="PANTHER" id="PTHR42829:SF1">
    <property type="entry name" value="INORGANIC CARBON TRANSPORTER SUBUNIT DABB-RELATED"/>
    <property type="match status" value="1"/>
</dbReference>
<dbReference type="Proteomes" id="UP000581189">
    <property type="component" value="Unassembled WGS sequence"/>
</dbReference>
<comment type="similarity">
    <text evidence="7">Belongs to the inorganic carbon transporter (TC 9.A.2) DabB family.</text>
</comment>
<dbReference type="InterPro" id="IPR003945">
    <property type="entry name" value="NU5C-like"/>
</dbReference>
<feature type="transmembrane region" description="Helical" evidence="7">
    <location>
        <begin position="411"/>
        <end position="429"/>
    </location>
</feature>
<reference evidence="10 11" key="1">
    <citation type="submission" date="2020-08" db="EMBL/GenBank/DDBJ databases">
        <authorList>
            <person name="Kim C.M."/>
        </authorList>
    </citation>
    <scope>NUCLEOTIDE SEQUENCE [LARGE SCALE GENOMIC DNA]</scope>
    <source>
        <strain evidence="10 11">SR9</strain>
    </source>
</reference>
<comment type="subcellular location">
    <subcellularLocation>
        <location evidence="7">Cell membrane</location>
        <topology evidence="7">Multi-pass membrane protein</topology>
    </subcellularLocation>
    <subcellularLocation>
        <location evidence="1">Endomembrane system</location>
        <topology evidence="1">Multi-pass membrane protein</topology>
    </subcellularLocation>
    <subcellularLocation>
        <location evidence="8">Membrane</location>
        <topology evidence="8">Multi-pass membrane protein</topology>
    </subcellularLocation>
</comment>
<evidence type="ECO:0000256" key="4">
    <source>
        <dbReference type="ARBA" id="ARBA00022692"/>
    </source>
</evidence>
<feature type="transmembrane region" description="Helical" evidence="7">
    <location>
        <begin position="95"/>
        <end position="111"/>
    </location>
</feature>
<feature type="transmembrane region" description="Helical" evidence="7">
    <location>
        <begin position="117"/>
        <end position="136"/>
    </location>
</feature>
<comment type="subunit">
    <text evidence="7">Forms a complex with DabA.</text>
</comment>
<dbReference type="GO" id="GO:0008137">
    <property type="term" value="F:NADH dehydrogenase (ubiquinone) activity"/>
    <property type="evidence" value="ECO:0007669"/>
    <property type="project" value="InterPro"/>
</dbReference>
<feature type="transmembrane region" description="Helical" evidence="7">
    <location>
        <begin position="258"/>
        <end position="280"/>
    </location>
</feature>
<feature type="domain" description="NADH:quinone oxidoreductase/Mrp antiporter transmembrane" evidence="9">
    <location>
        <begin position="113"/>
        <end position="339"/>
    </location>
</feature>
<feature type="transmembrane region" description="Helical" evidence="7">
    <location>
        <begin position="38"/>
        <end position="58"/>
    </location>
</feature>
<evidence type="ECO:0000256" key="1">
    <source>
        <dbReference type="ARBA" id="ARBA00004127"/>
    </source>
</evidence>
<feature type="transmembrane region" description="Helical" evidence="7">
    <location>
        <begin position="355"/>
        <end position="376"/>
    </location>
</feature>
<protein>
    <recommendedName>
        <fullName evidence="7">Probable inorganic carbon transporter subunit DabB</fullName>
    </recommendedName>
</protein>
<gene>
    <name evidence="7" type="primary">dabB</name>
    <name evidence="10" type="ORF">H3H45_16515</name>
</gene>
<evidence type="ECO:0000256" key="7">
    <source>
        <dbReference type="HAMAP-Rule" id="MF_00862"/>
    </source>
</evidence>
<comment type="function">
    <text evidence="7">Part of an energy-coupled inorganic carbon pump.</text>
</comment>
<feature type="transmembrane region" description="Helical" evidence="7">
    <location>
        <begin position="156"/>
        <end position="173"/>
    </location>
</feature>
<keyword evidence="3 7" id="KW-1003">Cell membrane</keyword>
<evidence type="ECO:0000313" key="11">
    <source>
        <dbReference type="Proteomes" id="UP000581189"/>
    </source>
</evidence>
<dbReference type="HAMAP" id="MF_00862">
    <property type="entry name" value="DabB"/>
    <property type="match status" value="1"/>
</dbReference>
<dbReference type="PANTHER" id="PTHR42829">
    <property type="entry name" value="NADH-UBIQUINONE OXIDOREDUCTASE CHAIN 5"/>
    <property type="match status" value="1"/>
</dbReference>
<evidence type="ECO:0000256" key="2">
    <source>
        <dbReference type="ARBA" id="ARBA00022448"/>
    </source>
</evidence>
<organism evidence="10 11">
    <name type="scientific">Aquipseudomonas guryensis</name>
    <dbReference type="NCBI Taxonomy" id="2759165"/>
    <lineage>
        <taxon>Bacteria</taxon>
        <taxon>Pseudomonadati</taxon>
        <taxon>Pseudomonadota</taxon>
        <taxon>Gammaproteobacteria</taxon>
        <taxon>Pseudomonadales</taxon>
        <taxon>Pseudomonadaceae</taxon>
        <taxon>Aquipseudomonas</taxon>
    </lineage>
</organism>
<dbReference type="GO" id="GO:0003954">
    <property type="term" value="F:NADH dehydrogenase activity"/>
    <property type="evidence" value="ECO:0007669"/>
    <property type="project" value="TreeGrafter"/>
</dbReference>
<keyword evidence="2 7" id="KW-0813">Transport</keyword>
<evidence type="ECO:0000256" key="8">
    <source>
        <dbReference type="RuleBase" id="RU000320"/>
    </source>
</evidence>
<dbReference type="NCBIfam" id="NF006029">
    <property type="entry name" value="PRK08168.1"/>
    <property type="match status" value="1"/>
</dbReference>
<dbReference type="GO" id="GO:0042773">
    <property type="term" value="P:ATP synthesis coupled electron transport"/>
    <property type="evidence" value="ECO:0007669"/>
    <property type="project" value="InterPro"/>
</dbReference>
<accession>A0A7W4DE31</accession>
<feature type="transmembrane region" description="Helical" evidence="7">
    <location>
        <begin position="382"/>
        <end position="399"/>
    </location>
</feature>
<dbReference type="InterPro" id="IPR001750">
    <property type="entry name" value="ND/Mrp_TM"/>
</dbReference>
<keyword evidence="5 7" id="KW-1133">Transmembrane helix</keyword>
<feature type="transmembrane region" description="Helical" evidence="7">
    <location>
        <begin position="64"/>
        <end position="83"/>
    </location>
</feature>
<evidence type="ECO:0000256" key="3">
    <source>
        <dbReference type="ARBA" id="ARBA00022475"/>
    </source>
</evidence>
<dbReference type="GO" id="GO:0015990">
    <property type="term" value="P:electron transport coupled proton transport"/>
    <property type="evidence" value="ECO:0007669"/>
    <property type="project" value="TreeGrafter"/>
</dbReference>
<sequence length="508" mass="54901">MPITLAPLVELLPWVYALALIPASLLHTREHFWWPARGAGYLGLSLVLVAWLQAALNQQADDRLGLAMAGLVSVLALVIIDYSRRYLEGELGQQRYVLALIGTLAAVATVVTSTDLLLLVAAWIVSSLCLHQLLTFYRDRPQALVVAHKKFLASRLADVCLLLATGLLVRAGGDSSIAVILDTVNSRLQASGQLGWDLQLAALLLALAVILKSAQLPVHGWLIQVMEAPTPVSALLHAGLVNLGGFLLLRFAPLFSAAVPAQSVLVVVGGLTAVLAALVMMTRISIKVRLAWSTCAQMGLMLLECGLGLYELALVHLLAHSLYKAHAFLAAGETVAQARQHALQPVVVRPGLGDLLWALLLAGLALALLQGAWTWLQPGHELPLVALAILAIGLAPWCLRRWQVLQGLSMFVLLLAAYLLWHQAAAWILDTPLTQAPLLLTGLALLLFVGLYLLQALILARPQGALTQRLYPLAFAGFYLDEHFTRLTFRLWPVRSPQPLTSPTGDRP</sequence>
<dbReference type="RefSeq" id="WP_182834795.1">
    <property type="nucleotide sequence ID" value="NZ_JACJFN010000004.1"/>
</dbReference>
<keyword evidence="6 7" id="KW-0472">Membrane</keyword>
<dbReference type="InterPro" id="IPR046396">
    <property type="entry name" value="Transporter_DabB"/>
</dbReference>
<dbReference type="PRINTS" id="PR01434">
    <property type="entry name" value="NADHDHGNASE5"/>
</dbReference>
<dbReference type="AlphaFoldDB" id="A0A7W4DE31"/>
<dbReference type="Pfam" id="PF00361">
    <property type="entry name" value="Proton_antipo_M"/>
    <property type="match status" value="1"/>
</dbReference>
<feature type="transmembrane region" description="Helical" evidence="7">
    <location>
        <begin position="232"/>
        <end position="252"/>
    </location>
</feature>
<dbReference type="GO" id="GO:0012505">
    <property type="term" value="C:endomembrane system"/>
    <property type="evidence" value="ECO:0007669"/>
    <property type="project" value="UniProtKB-SubCell"/>
</dbReference>
<evidence type="ECO:0000259" key="9">
    <source>
        <dbReference type="Pfam" id="PF00361"/>
    </source>
</evidence>
<feature type="transmembrane region" description="Helical" evidence="7">
    <location>
        <begin position="435"/>
        <end position="460"/>
    </location>
</feature>
<comment type="caution">
    <text evidence="10">The sequence shown here is derived from an EMBL/GenBank/DDBJ whole genome shotgun (WGS) entry which is preliminary data.</text>
</comment>
<dbReference type="EMBL" id="JACJFN010000004">
    <property type="protein sequence ID" value="MBB1520851.1"/>
    <property type="molecule type" value="Genomic_DNA"/>
</dbReference>
<name>A0A7W4DE31_9GAMM</name>